<protein>
    <submittedName>
        <fullName evidence="2">Alpha/beta hydrolase family protein</fullName>
    </submittedName>
</protein>
<dbReference type="PANTHER" id="PTHR13136:SF11">
    <property type="entry name" value="TESTIS-EXPRESSED PROTEIN 30"/>
    <property type="match status" value="1"/>
</dbReference>
<dbReference type="RefSeq" id="WP_066445029.1">
    <property type="nucleotide sequence ID" value="NZ_CP014226.1"/>
</dbReference>
<reference evidence="2 3" key="1">
    <citation type="journal article" date="2016" name="Genome Announc.">
        <title>Draft Genome Sequence of 'Halomonas chromatireducens' Strain AGD 8-3, a Haloalkaliphilic Chromate- and Selenite-Reducing Gammaproteobacterium.</title>
        <authorList>
            <person name="Sharko F.S."/>
            <person name="Shapovalova A.A."/>
            <person name="Tsygankova S.V."/>
            <person name="Komova A.V."/>
            <person name="Boulygina E.S."/>
            <person name="Teslyuk A.B."/>
            <person name="Gotovtsev P.M."/>
            <person name="Namsaraev Z.B."/>
            <person name="Khijniak T.V."/>
            <person name="Nedoluzhko A.V."/>
            <person name="Vasilov R.G."/>
        </authorList>
    </citation>
    <scope>NUCLEOTIDE SEQUENCE [LARGE SCALE GENOMIC DNA]</scope>
    <source>
        <strain evidence="2 3">AGD 8-3</strain>
    </source>
</reference>
<dbReference type="Pfam" id="PF20408">
    <property type="entry name" value="Abhydrolase_11"/>
    <property type="match status" value="1"/>
</dbReference>
<dbReference type="InterPro" id="IPR029058">
    <property type="entry name" value="AB_hydrolase_fold"/>
</dbReference>
<dbReference type="Proteomes" id="UP000063387">
    <property type="component" value="Chromosome"/>
</dbReference>
<evidence type="ECO:0000313" key="3">
    <source>
        <dbReference type="Proteomes" id="UP000063387"/>
    </source>
</evidence>
<keyword evidence="3" id="KW-1185">Reference proteome</keyword>
<accession>A0A120JVP1</accession>
<dbReference type="SUPFAM" id="SSF53474">
    <property type="entry name" value="alpha/beta-Hydrolases"/>
    <property type="match status" value="1"/>
</dbReference>
<dbReference type="PATRIC" id="fig|507626.3.peg.673"/>
<dbReference type="KEGG" id="hco:LOKO_00679"/>
<name>A0A120JVP1_9GAMM</name>
<proteinExistence type="predicted"/>
<dbReference type="EMBL" id="CP014226">
    <property type="protein sequence ID" value="AMC99765.1"/>
    <property type="molecule type" value="Genomic_DNA"/>
</dbReference>
<feature type="domain" description="KANL3/Tex30 alpha/beta hydrolase-like" evidence="1">
    <location>
        <begin position="47"/>
        <end position="236"/>
    </location>
</feature>
<dbReference type="InterPro" id="IPR046879">
    <property type="entry name" value="KANL3/Tex30_Abhydrolase"/>
</dbReference>
<evidence type="ECO:0000313" key="2">
    <source>
        <dbReference type="EMBL" id="AMC99765.1"/>
    </source>
</evidence>
<dbReference type="STRING" id="507626.LOKO_00679"/>
<reference evidence="2 3" key="2">
    <citation type="submission" date="2016-02" db="EMBL/GenBank/DDBJ databases">
        <authorList>
            <person name="Wen L."/>
            <person name="He K."/>
            <person name="Yang H."/>
        </authorList>
    </citation>
    <scope>NUCLEOTIDE SEQUENCE [LARGE SCALE GENOMIC DNA]</scope>
    <source>
        <strain evidence="2 3">AGD 8-3</strain>
    </source>
</reference>
<evidence type="ECO:0000259" key="1">
    <source>
        <dbReference type="Pfam" id="PF20408"/>
    </source>
</evidence>
<dbReference type="PANTHER" id="PTHR13136">
    <property type="entry name" value="TESTIS DEVELOPMENT PROTEIN PRTD"/>
    <property type="match status" value="1"/>
</dbReference>
<organism evidence="2 3">
    <name type="scientific">Halomonas chromatireducens</name>
    <dbReference type="NCBI Taxonomy" id="507626"/>
    <lineage>
        <taxon>Bacteria</taxon>
        <taxon>Pseudomonadati</taxon>
        <taxon>Pseudomonadota</taxon>
        <taxon>Gammaproteobacteria</taxon>
        <taxon>Oceanospirillales</taxon>
        <taxon>Halomonadaceae</taxon>
        <taxon>Halomonas</taxon>
    </lineage>
</organism>
<sequence length="243" mass="26768">MSYFARLDRVAISSVRLRERLLEGETGRWRVEGLGPLEVEGDGSVGRLLIAHGAGAGQGSPFMSQLRGSLAKQGVQTLAIEFAYMQRMQKEAKRFPPPRIDRLVDEMSAWCDILTHPELGSFWLGGKSMGGRAASLLAARDQAAGLILCGYPFHPPGKPESLRLSHWPLLGCPTLVVQGSRDPFGNREEVESYRLGDDVAVHLLEDGDHDWKPRRASGFTQEGLIEEAAGVIAAFMRQHSERH</sequence>
<dbReference type="GO" id="GO:0016787">
    <property type="term" value="F:hydrolase activity"/>
    <property type="evidence" value="ECO:0007669"/>
    <property type="project" value="UniProtKB-KW"/>
</dbReference>
<dbReference type="InterPro" id="IPR026555">
    <property type="entry name" value="NSL3/Tex30"/>
</dbReference>
<gene>
    <name evidence="2" type="ORF">LOKO_00679</name>
</gene>
<dbReference type="AlphaFoldDB" id="A0A120JVP1"/>
<dbReference type="Gene3D" id="3.40.50.1820">
    <property type="entry name" value="alpha/beta hydrolase"/>
    <property type="match status" value="1"/>
</dbReference>
<keyword evidence="2" id="KW-0378">Hydrolase</keyword>